<dbReference type="AlphaFoldDB" id="A0A2U3DCA2"/>
<organism evidence="8 9">
    <name type="scientific">Sulfoacidibacillus thermotolerans</name>
    <name type="common">Acidibacillus sulfuroxidans</name>
    <dbReference type="NCBI Taxonomy" id="1765684"/>
    <lineage>
        <taxon>Bacteria</taxon>
        <taxon>Bacillati</taxon>
        <taxon>Bacillota</taxon>
        <taxon>Bacilli</taxon>
        <taxon>Bacillales</taxon>
        <taxon>Alicyclobacillaceae</taxon>
        <taxon>Sulfoacidibacillus</taxon>
    </lineage>
</organism>
<comment type="cofactor">
    <cofactor evidence="1">
        <name>Mn(2+)</name>
        <dbReference type="ChEBI" id="CHEBI:29035"/>
    </cofactor>
</comment>
<keyword evidence="4" id="KW-0378">Hydrolase</keyword>
<dbReference type="OrthoDB" id="9788263at2"/>
<dbReference type="GO" id="GO:0016818">
    <property type="term" value="F:hydrolase activity, acting on acid anhydrides, in phosphorus-containing anhydrides"/>
    <property type="evidence" value="ECO:0007669"/>
    <property type="project" value="InterPro"/>
</dbReference>
<comment type="cofactor">
    <cofactor evidence="2">
        <name>Mg(2+)</name>
        <dbReference type="ChEBI" id="CHEBI:18420"/>
    </cofactor>
</comment>
<gene>
    <name evidence="8" type="ORF">BM613_02205</name>
</gene>
<dbReference type="InterPro" id="IPR039121">
    <property type="entry name" value="NUDT19"/>
</dbReference>
<protein>
    <recommendedName>
        <fullName evidence="7">Nudix hydrolase domain-containing protein</fullName>
    </recommendedName>
</protein>
<dbReference type="EMBL" id="MPDK01000002">
    <property type="protein sequence ID" value="PWI58917.1"/>
    <property type="molecule type" value="Genomic_DNA"/>
</dbReference>
<keyword evidence="5" id="KW-0460">Magnesium</keyword>
<evidence type="ECO:0000256" key="1">
    <source>
        <dbReference type="ARBA" id="ARBA00001936"/>
    </source>
</evidence>
<comment type="caution">
    <text evidence="8">The sequence shown here is derived from an EMBL/GenBank/DDBJ whole genome shotgun (WGS) entry which is preliminary data.</text>
</comment>
<evidence type="ECO:0000256" key="5">
    <source>
        <dbReference type="ARBA" id="ARBA00022842"/>
    </source>
</evidence>
<dbReference type="Proteomes" id="UP000245380">
    <property type="component" value="Unassembled WGS sequence"/>
</dbReference>
<dbReference type="Gene3D" id="3.90.79.10">
    <property type="entry name" value="Nucleoside Triphosphate Pyrophosphohydrolase"/>
    <property type="match status" value="1"/>
</dbReference>
<accession>A0A2U3DCA2</accession>
<evidence type="ECO:0000313" key="8">
    <source>
        <dbReference type="EMBL" id="PWI58917.1"/>
    </source>
</evidence>
<keyword evidence="6" id="KW-0464">Manganese</keyword>
<evidence type="ECO:0000256" key="3">
    <source>
        <dbReference type="ARBA" id="ARBA00022723"/>
    </source>
</evidence>
<evidence type="ECO:0000256" key="6">
    <source>
        <dbReference type="ARBA" id="ARBA00023211"/>
    </source>
</evidence>
<evidence type="ECO:0000313" key="9">
    <source>
        <dbReference type="Proteomes" id="UP000245380"/>
    </source>
</evidence>
<proteinExistence type="predicted"/>
<name>A0A2U3DCA2_SULT2</name>
<dbReference type="PANTHER" id="PTHR12318">
    <property type="entry name" value="TESTOSTERONE-REGULATED PROTEIN RP2"/>
    <property type="match status" value="1"/>
</dbReference>
<keyword evidence="3" id="KW-0479">Metal-binding</keyword>
<dbReference type="RefSeq" id="WP_109429514.1">
    <property type="nucleotide sequence ID" value="NZ_MPDK01000002.1"/>
</dbReference>
<sequence length="273" mass="31491">MEITSSKRSQEPAAPRFSTTIIMLRKTEKNAPFEVLLVKRAQTLRVLPGFMVFPGGVIEENDLQVAQTWLHRKPLLNMQKSPLGDTVPIEFVLEGAQLFGRYVERTELYWALFATGLREMYEETGILMLDKQEQIDFVPSEQTSNETAVFLPAEQLWNQVAMRTQSLPYTRYFGRRVTPPEVKFRYDAHYFLCLAPEVVPLQLRESEIESATWLTPEEILIRFHANSLLMAPPTVDAIMALAQYASLDELLTQGFMPPQVYDEKRIRDFISRI</sequence>
<feature type="domain" description="Nudix hydrolase" evidence="7">
    <location>
        <begin position="15"/>
        <end position="236"/>
    </location>
</feature>
<dbReference type="PANTHER" id="PTHR12318:SF0">
    <property type="entry name" value="ACYL-COENZYME A DIPHOSPHATASE NUDT19"/>
    <property type="match status" value="1"/>
</dbReference>
<evidence type="ECO:0000256" key="2">
    <source>
        <dbReference type="ARBA" id="ARBA00001946"/>
    </source>
</evidence>
<dbReference type="InterPro" id="IPR000086">
    <property type="entry name" value="NUDIX_hydrolase_dom"/>
</dbReference>
<dbReference type="SUPFAM" id="SSF55811">
    <property type="entry name" value="Nudix"/>
    <property type="match status" value="1"/>
</dbReference>
<evidence type="ECO:0000256" key="4">
    <source>
        <dbReference type="ARBA" id="ARBA00022801"/>
    </source>
</evidence>
<dbReference type="InterPro" id="IPR015797">
    <property type="entry name" value="NUDIX_hydrolase-like_dom_sf"/>
</dbReference>
<keyword evidence="9" id="KW-1185">Reference proteome</keyword>
<dbReference type="PROSITE" id="PS51462">
    <property type="entry name" value="NUDIX"/>
    <property type="match status" value="1"/>
</dbReference>
<dbReference type="GO" id="GO:0046872">
    <property type="term" value="F:metal ion binding"/>
    <property type="evidence" value="ECO:0007669"/>
    <property type="project" value="UniProtKB-KW"/>
</dbReference>
<reference evidence="8 9" key="1">
    <citation type="submission" date="2016-11" db="EMBL/GenBank/DDBJ databases">
        <title>Comparative genomics of Acidibacillus ferroxidans species.</title>
        <authorList>
            <person name="Oliveira G."/>
            <person name="Nunes G."/>
            <person name="Oliveira R."/>
            <person name="Araujo F."/>
            <person name="Salim A."/>
            <person name="Scholte L."/>
            <person name="Morais D."/>
            <person name="Nancucheo I."/>
            <person name="Johnson D.B."/>
            <person name="Grail B."/>
            <person name="Bittencourt J."/>
            <person name="Valadares R."/>
        </authorList>
    </citation>
    <scope>NUCLEOTIDE SEQUENCE [LARGE SCALE GENOMIC DNA]</scope>
    <source>
        <strain evidence="8 9">Y002</strain>
    </source>
</reference>
<evidence type="ECO:0000259" key="7">
    <source>
        <dbReference type="PROSITE" id="PS51462"/>
    </source>
</evidence>